<keyword evidence="2" id="KW-0805">Transcription regulation</keyword>
<dbReference type="GO" id="GO:0003677">
    <property type="term" value="F:DNA binding"/>
    <property type="evidence" value="ECO:0007669"/>
    <property type="project" value="UniProtKB-KW"/>
</dbReference>
<evidence type="ECO:0000256" key="2">
    <source>
        <dbReference type="ARBA" id="ARBA00023015"/>
    </source>
</evidence>
<keyword evidence="3" id="KW-0238">DNA-binding</keyword>
<evidence type="ECO:0000313" key="7">
    <source>
        <dbReference type="Proteomes" id="UP000035088"/>
    </source>
</evidence>
<dbReference type="SUPFAM" id="SSF46955">
    <property type="entry name" value="Putative DNA-binding domain"/>
    <property type="match status" value="1"/>
</dbReference>
<accession>G7GYI1</accession>
<dbReference type="InterPro" id="IPR047057">
    <property type="entry name" value="MerR_fam"/>
</dbReference>
<reference evidence="6 7" key="1">
    <citation type="submission" date="2011-11" db="EMBL/GenBank/DDBJ databases">
        <title>Whole genome shotgun sequence of Gordonia araii NBRC 100433.</title>
        <authorList>
            <person name="Yoshida Y."/>
            <person name="Hosoyama A."/>
            <person name="Tsuchikane K."/>
            <person name="Katsumata H."/>
            <person name="Yamazaki S."/>
            <person name="Fujita N."/>
        </authorList>
    </citation>
    <scope>NUCLEOTIDE SEQUENCE [LARGE SCALE GENOMIC DNA]</scope>
    <source>
        <strain evidence="6 7">NBRC 100433</strain>
    </source>
</reference>
<keyword evidence="7" id="KW-1185">Reference proteome</keyword>
<organism evidence="6 7">
    <name type="scientific">Gordonia araii NBRC 100433</name>
    <dbReference type="NCBI Taxonomy" id="1073574"/>
    <lineage>
        <taxon>Bacteria</taxon>
        <taxon>Bacillati</taxon>
        <taxon>Actinomycetota</taxon>
        <taxon>Actinomycetes</taxon>
        <taxon>Mycobacteriales</taxon>
        <taxon>Gordoniaceae</taxon>
        <taxon>Gordonia</taxon>
    </lineage>
</organism>
<dbReference type="STRING" id="1073574.GOARA_014_00040"/>
<gene>
    <name evidence="6" type="ORF">GOARA_014_00040</name>
</gene>
<protein>
    <submittedName>
        <fullName evidence="6">Putative MerR family transcriptional regulator</fullName>
    </submittedName>
</protein>
<keyword evidence="4" id="KW-0804">Transcription</keyword>
<dbReference type="Pfam" id="PF13411">
    <property type="entry name" value="MerR_1"/>
    <property type="match status" value="1"/>
</dbReference>
<evidence type="ECO:0000259" key="5">
    <source>
        <dbReference type="PROSITE" id="PS50937"/>
    </source>
</evidence>
<keyword evidence="1" id="KW-0678">Repressor</keyword>
<evidence type="ECO:0000256" key="4">
    <source>
        <dbReference type="ARBA" id="ARBA00023163"/>
    </source>
</evidence>
<dbReference type="AlphaFoldDB" id="G7GYI1"/>
<proteinExistence type="predicted"/>
<dbReference type="GO" id="GO:0003700">
    <property type="term" value="F:DNA-binding transcription factor activity"/>
    <property type="evidence" value="ECO:0007669"/>
    <property type="project" value="InterPro"/>
</dbReference>
<comment type="caution">
    <text evidence="6">The sequence shown here is derived from an EMBL/GenBank/DDBJ whole genome shotgun (WGS) entry which is preliminary data.</text>
</comment>
<dbReference type="SMART" id="SM00422">
    <property type="entry name" value="HTH_MERR"/>
    <property type="match status" value="1"/>
</dbReference>
<dbReference type="InterPro" id="IPR000551">
    <property type="entry name" value="MerR-type_HTH_dom"/>
</dbReference>
<dbReference type="InterPro" id="IPR009061">
    <property type="entry name" value="DNA-bd_dom_put_sf"/>
</dbReference>
<sequence length="217" mass="24147">MSNAGMNTTEAVSIGKAAALYDIAPSTLRWWESQNVLPEPHRVNGRRAYDETELRRVGLAYLCCVTGGMPLEQAAVVTGGRRNEEWQRTVRGHAALIEEKIEKLRSARAYLIHLLECPDDNIVDECPSLDGELMSHTPRGRIPVASFVAAAHSVPDPAATSAQRDEIEAWRDETGAPQSRCAVCASIFTQPSTGRRRRYCSRACRQRRYRETVPVRG</sequence>
<feature type="domain" description="HTH merR-type" evidence="5">
    <location>
        <begin position="11"/>
        <end position="80"/>
    </location>
</feature>
<dbReference type="Proteomes" id="UP000035088">
    <property type="component" value="Unassembled WGS sequence"/>
</dbReference>
<evidence type="ECO:0000256" key="3">
    <source>
        <dbReference type="ARBA" id="ARBA00023125"/>
    </source>
</evidence>
<name>G7GYI1_9ACTN</name>
<dbReference type="EMBL" id="BAEE01000014">
    <property type="protein sequence ID" value="GAB08656.1"/>
    <property type="molecule type" value="Genomic_DNA"/>
</dbReference>
<evidence type="ECO:0000256" key="1">
    <source>
        <dbReference type="ARBA" id="ARBA00022491"/>
    </source>
</evidence>
<dbReference type="PROSITE" id="PS50937">
    <property type="entry name" value="HTH_MERR_2"/>
    <property type="match status" value="1"/>
</dbReference>
<dbReference type="PANTHER" id="PTHR30204:SF69">
    <property type="entry name" value="MERR-FAMILY TRANSCRIPTIONAL REGULATOR"/>
    <property type="match status" value="1"/>
</dbReference>
<dbReference type="Gene3D" id="1.10.1660.10">
    <property type="match status" value="1"/>
</dbReference>
<evidence type="ECO:0000313" key="6">
    <source>
        <dbReference type="EMBL" id="GAB08656.1"/>
    </source>
</evidence>
<dbReference type="PANTHER" id="PTHR30204">
    <property type="entry name" value="REDOX-CYCLING DRUG-SENSING TRANSCRIPTIONAL ACTIVATOR SOXR"/>
    <property type="match status" value="1"/>
</dbReference>